<feature type="transmembrane region" description="Helical" evidence="1">
    <location>
        <begin position="44"/>
        <end position="66"/>
    </location>
</feature>
<organism evidence="2 3">
    <name type="scientific">Aspergillus tamarii</name>
    <dbReference type="NCBI Taxonomy" id="41984"/>
    <lineage>
        <taxon>Eukaryota</taxon>
        <taxon>Fungi</taxon>
        <taxon>Dikarya</taxon>
        <taxon>Ascomycota</taxon>
        <taxon>Pezizomycotina</taxon>
        <taxon>Eurotiomycetes</taxon>
        <taxon>Eurotiomycetidae</taxon>
        <taxon>Eurotiales</taxon>
        <taxon>Aspergillaceae</taxon>
        <taxon>Aspergillus</taxon>
        <taxon>Aspergillus subgen. Circumdati</taxon>
    </lineage>
</organism>
<proteinExistence type="predicted"/>
<evidence type="ECO:0000256" key="1">
    <source>
        <dbReference type="SAM" id="Phobius"/>
    </source>
</evidence>
<protein>
    <submittedName>
        <fullName evidence="2">Uncharacterized protein</fullName>
    </submittedName>
</protein>
<keyword evidence="3" id="KW-1185">Reference proteome</keyword>
<keyword evidence="1" id="KW-0472">Membrane</keyword>
<dbReference type="EMBL" id="ML738670">
    <property type="protein sequence ID" value="KAE8159687.1"/>
    <property type="molecule type" value="Genomic_DNA"/>
</dbReference>
<reference evidence="2 3" key="1">
    <citation type="submission" date="2019-04" db="EMBL/GenBank/DDBJ databases">
        <title>Friends and foes A comparative genomics study of 23 Aspergillus species from section Flavi.</title>
        <authorList>
            <consortium name="DOE Joint Genome Institute"/>
            <person name="Kjaerbolling I."/>
            <person name="Vesth T."/>
            <person name="Frisvad J.C."/>
            <person name="Nybo J.L."/>
            <person name="Theobald S."/>
            <person name="Kildgaard S."/>
            <person name="Isbrandt T."/>
            <person name="Kuo A."/>
            <person name="Sato A."/>
            <person name="Lyhne E.K."/>
            <person name="Kogle M.E."/>
            <person name="Wiebenga A."/>
            <person name="Kun R.S."/>
            <person name="Lubbers R.J."/>
            <person name="Makela M.R."/>
            <person name="Barry K."/>
            <person name="Chovatia M."/>
            <person name="Clum A."/>
            <person name="Daum C."/>
            <person name="Haridas S."/>
            <person name="He G."/>
            <person name="LaButti K."/>
            <person name="Lipzen A."/>
            <person name="Mondo S."/>
            <person name="Riley R."/>
            <person name="Salamov A."/>
            <person name="Simmons B.A."/>
            <person name="Magnuson J.K."/>
            <person name="Henrissat B."/>
            <person name="Mortensen U.H."/>
            <person name="Larsen T.O."/>
            <person name="Devries R.P."/>
            <person name="Grigoriev I.V."/>
            <person name="Machida M."/>
            <person name="Baker S.E."/>
            <person name="Andersen M.R."/>
        </authorList>
    </citation>
    <scope>NUCLEOTIDE SEQUENCE [LARGE SCALE GENOMIC DNA]</scope>
    <source>
        <strain evidence="2 3">CBS 117626</strain>
    </source>
</reference>
<name>A0A5N6UM25_ASPTM</name>
<keyword evidence="1" id="KW-1133">Transmembrane helix</keyword>
<keyword evidence="1" id="KW-0812">Transmembrane</keyword>
<dbReference type="AlphaFoldDB" id="A0A5N6UM25"/>
<sequence>MITHRDRNIPANWPGYLIDCRKVCTEISRPGSKTFGQKVHSSHYVFTFCCSSPFSNLILISIWFAWYSL</sequence>
<evidence type="ECO:0000313" key="3">
    <source>
        <dbReference type="Proteomes" id="UP000326950"/>
    </source>
</evidence>
<evidence type="ECO:0000313" key="2">
    <source>
        <dbReference type="EMBL" id="KAE8159687.1"/>
    </source>
</evidence>
<gene>
    <name evidence="2" type="ORF">BDV40DRAFT_272548</name>
</gene>
<accession>A0A5N6UM25</accession>
<dbReference type="Proteomes" id="UP000326950">
    <property type="component" value="Unassembled WGS sequence"/>
</dbReference>